<dbReference type="Proteomes" id="UP000004295">
    <property type="component" value="Unassembled WGS sequence"/>
</dbReference>
<dbReference type="InterPro" id="IPR014985">
    <property type="entry name" value="WbqC"/>
</dbReference>
<sequence>MILSTAYAPPIQYFAKLASGRVLLEACEHYIKQTYRNRCRILAANGMQELSIPVEQGASEQCPIREVRISEHNNWRARHWQTLKSCYGMAPFYEYYAPDIEPFYRKRYTFLYDFNLELIELIAGLMHLDISIAETETYQATSPEDFRLSIRPKKPPFDPYFNAQVPYYQVFKGENSADFTPNLSIYDLLFNEGPLAPILLKKSIISHPSIL</sequence>
<dbReference type="eggNOG" id="COG0224">
    <property type="taxonomic scope" value="Bacteria"/>
</dbReference>
<evidence type="ECO:0000313" key="1">
    <source>
        <dbReference type="EMBL" id="EEN82507.1"/>
    </source>
</evidence>
<dbReference type="RefSeq" id="WP_004334344.1">
    <property type="nucleotide sequence ID" value="NZ_ACNN01000026.1"/>
</dbReference>
<dbReference type="STRING" id="553175.POREN0001_1792"/>
<accession>C3JBQ7</accession>
<keyword evidence="2" id="KW-1185">Reference proteome</keyword>
<dbReference type="Pfam" id="PF08889">
    <property type="entry name" value="WbqC"/>
    <property type="match status" value="1"/>
</dbReference>
<evidence type="ECO:0000313" key="2">
    <source>
        <dbReference type="Proteomes" id="UP000004295"/>
    </source>
</evidence>
<reference evidence="1 2" key="1">
    <citation type="submission" date="2009-04" db="EMBL/GenBank/DDBJ databases">
        <authorList>
            <person name="Sebastian Y."/>
            <person name="Madupu R."/>
            <person name="Durkin A.S."/>
            <person name="Torralba M."/>
            <person name="Methe B."/>
            <person name="Sutton G.G."/>
            <person name="Strausberg R.L."/>
            <person name="Nelson K.E."/>
        </authorList>
    </citation>
    <scope>NUCLEOTIDE SEQUENCE [LARGE SCALE GENOMIC DNA]</scope>
    <source>
        <strain evidence="2">ATCC 35406 / BCRC 14492 / JCM 8526 / NCTC 13058 / HG 370</strain>
    </source>
</reference>
<name>C3JBQ7_POREA</name>
<organism evidence="1 2">
    <name type="scientific">Porphyromonas endodontalis (strain ATCC 35406 / DSM 24491 / JCM 8526 / CCUG 16442 / BCRC 14492 / NCTC 13058 / HG 370)</name>
    <name type="common">Bacteroides endodontalis</name>
    <dbReference type="NCBI Taxonomy" id="553175"/>
    <lineage>
        <taxon>Bacteria</taxon>
        <taxon>Pseudomonadati</taxon>
        <taxon>Bacteroidota</taxon>
        <taxon>Bacteroidia</taxon>
        <taxon>Bacteroidales</taxon>
        <taxon>Porphyromonadaceae</taxon>
        <taxon>Porphyromonas</taxon>
    </lineage>
</organism>
<protein>
    <submittedName>
        <fullName evidence="1">WbqC-like protein</fullName>
    </submittedName>
</protein>
<comment type="caution">
    <text evidence="1">The sequence shown here is derived from an EMBL/GenBank/DDBJ whole genome shotgun (WGS) entry which is preliminary data.</text>
</comment>
<proteinExistence type="predicted"/>
<dbReference type="EMBL" id="ACNN01000026">
    <property type="protein sequence ID" value="EEN82507.1"/>
    <property type="molecule type" value="Genomic_DNA"/>
</dbReference>
<gene>
    <name evidence="1" type="ORF">POREN0001_1792</name>
</gene>
<dbReference type="AlphaFoldDB" id="C3JBQ7"/>
<dbReference type="GeneID" id="93366014"/>